<feature type="signal peptide" evidence="2">
    <location>
        <begin position="1"/>
        <end position="18"/>
    </location>
</feature>
<dbReference type="EMBL" id="JAPEIS010000008">
    <property type="protein sequence ID" value="KAJ8063939.1"/>
    <property type="molecule type" value="Genomic_DNA"/>
</dbReference>
<dbReference type="Pfam" id="PF24086">
    <property type="entry name" value="DUF7371"/>
    <property type="match status" value="1"/>
</dbReference>
<protein>
    <recommendedName>
        <fullName evidence="3">DUF7371 domain-containing protein</fullName>
    </recommendedName>
</protein>
<dbReference type="OrthoDB" id="5385013at2759"/>
<dbReference type="AlphaFoldDB" id="A0A9X0AKE7"/>
<keyword evidence="5" id="KW-1185">Reference proteome</keyword>
<comment type="caution">
    <text evidence="4">The sequence shown here is derived from an EMBL/GenBank/DDBJ whole genome shotgun (WGS) entry which is preliminary data.</text>
</comment>
<reference evidence="4" key="1">
    <citation type="submission" date="2022-11" db="EMBL/GenBank/DDBJ databases">
        <title>Genome Resource of Sclerotinia nivalis Strain SnTB1, a Plant Pathogen Isolated from American Ginseng.</title>
        <authorList>
            <person name="Fan S."/>
        </authorList>
    </citation>
    <scope>NUCLEOTIDE SEQUENCE</scope>
    <source>
        <strain evidence="4">SnTB1</strain>
    </source>
</reference>
<accession>A0A9X0AKE7</accession>
<evidence type="ECO:0000256" key="2">
    <source>
        <dbReference type="SAM" id="SignalP"/>
    </source>
</evidence>
<organism evidence="4 5">
    <name type="scientific">Sclerotinia nivalis</name>
    <dbReference type="NCBI Taxonomy" id="352851"/>
    <lineage>
        <taxon>Eukaryota</taxon>
        <taxon>Fungi</taxon>
        <taxon>Dikarya</taxon>
        <taxon>Ascomycota</taxon>
        <taxon>Pezizomycotina</taxon>
        <taxon>Leotiomycetes</taxon>
        <taxon>Helotiales</taxon>
        <taxon>Sclerotiniaceae</taxon>
        <taxon>Sclerotinia</taxon>
    </lineage>
</organism>
<dbReference type="Proteomes" id="UP001152300">
    <property type="component" value="Unassembled WGS sequence"/>
</dbReference>
<feature type="chain" id="PRO_5040823498" description="DUF7371 domain-containing protein" evidence="2">
    <location>
        <begin position="19"/>
        <end position="811"/>
    </location>
</feature>
<feature type="region of interest" description="Disordered" evidence="1">
    <location>
        <begin position="291"/>
        <end position="319"/>
    </location>
</feature>
<evidence type="ECO:0000256" key="1">
    <source>
        <dbReference type="SAM" id="MobiDB-lite"/>
    </source>
</evidence>
<proteinExistence type="predicted"/>
<feature type="region of interest" description="Disordered" evidence="1">
    <location>
        <begin position="83"/>
        <end position="107"/>
    </location>
</feature>
<evidence type="ECO:0000313" key="5">
    <source>
        <dbReference type="Proteomes" id="UP001152300"/>
    </source>
</evidence>
<evidence type="ECO:0000259" key="3">
    <source>
        <dbReference type="Pfam" id="PF24086"/>
    </source>
</evidence>
<gene>
    <name evidence="4" type="ORF">OCU04_007787</name>
</gene>
<sequence>MILNFLIAIWTICAAAGAAPQYEYGSTDPTVTVYAPCPDTTPFSIISSNRMAHISGIPADTTLYYAPTIATYPSLQLSKSTGTIETSQLPKSTGKLETSELSNPAQPTILSQTSSNIYAFVVISGTTSWLNGQTPTSNPSQSFVVVTSAITVVPLSTPPPLPSASNSESVILSTATVIPLPTHPSSTKTSSGEPVVISTATVVPLSTLPPSSASQLASTSELPSSNEPLVVSTETVVPLMPTPTPASSPVETSILVVPISSSALTSWTSALPSAANITSVISSSAVKTSSVPNLSSAASNSSTIAESSSSIPSVSSPTISKPESIWSIVEPVTSASSSPTPSNIEPSIFSTTISNSKPASILANSTSTLVPSPTFSQTTTATDLSALASSAEFTGSATGINSTSTQSASGKVYTGMASVGGWNKTSSMGSESSSFDIYTSFTIGTLTTLTAAAGFKDSNQTSASNPSSTGSALFPASLTTSAAPLTSTTSISRVVSIPGMIPVYNATWTTKKISMSGPSTMSSLIPIFNATSLSNSTSISSSISISKTTSMYHSTPLTTPAPISSFISMTLGPSSVTSLNSTSVTSTSIVASATPSNCGEQGDFVLNFDDVPPLSVSNASDTDVQPEPLFNPYHQFLFSDGFTVVPPPKRLPFLPSSSPLLLEFIPNFDFNSSNKETGPNAAEHGFSGQIGSGDEGFTGCFNFNLYGASLGCDSRDAACDFTFTGYSYDVASKKTSQVAQQVVNAPACPELSNCVLTSVDLGSSFRDLTYFFMNVTVAGKPKLWWMDDLRLGWFDNSCITGVCRQKTHLQR</sequence>
<keyword evidence="2" id="KW-0732">Signal</keyword>
<dbReference type="InterPro" id="IPR055795">
    <property type="entry name" value="DUF7371"/>
</dbReference>
<name>A0A9X0AKE7_9HELO</name>
<evidence type="ECO:0000313" key="4">
    <source>
        <dbReference type="EMBL" id="KAJ8063939.1"/>
    </source>
</evidence>
<feature type="domain" description="DUF7371" evidence="3">
    <location>
        <begin position="600"/>
        <end position="804"/>
    </location>
</feature>